<feature type="compositionally biased region" description="Acidic residues" evidence="1">
    <location>
        <begin position="236"/>
        <end position="245"/>
    </location>
</feature>
<accession>A0A0H2R8S3</accession>
<evidence type="ECO:0000256" key="1">
    <source>
        <dbReference type="SAM" id="MobiDB-lite"/>
    </source>
</evidence>
<feature type="non-terminal residue" evidence="2">
    <location>
        <position position="562"/>
    </location>
</feature>
<feature type="region of interest" description="Disordered" evidence="1">
    <location>
        <begin position="236"/>
        <end position="256"/>
    </location>
</feature>
<proteinExistence type="predicted"/>
<sequence length="562" mass="63502">MIIIELTIVRGFRKTSAVFAPAPLLANQHDQTWSTLADRRRTRDLCLRVKMKGRCRERSRREIDFLETKTTTGSGRKSRGWRNEMGGFKAKFVVLRRGDEITNYRCEEMIVKIWNYNLKNYDYALSFEIASKKSSEFSFKIKLLPSSISVMMKERAMAFEGGNEGDERKAGFDDNVSQLRSFGWRYQDSRTTSKEIDKSPVGSEGAFWTTLTWLFECKSDDGKVAWRWLKSVLGGEEEEEEEEDGQLGWTRGGEEAMDGRVGSLTRPRDGQPLLCSTMPWLGAIPSLIRVIVQELRLQLSSRLIRSVRELLDALSRRSAIMKSRDDDGGVTALGWLRRVGDDEMTSLCDRSQDEKRGWGEVRTLGGARMRMRLDERREVTSVLILWVVLELRLQLSSTLVSSNLKQKLYNASSLQLQLGLRYRARRNTKQNATRRNLPISLSLSVPCGLRRVASARSPSSAIQRNFMLDLPPPTDAKRRHHFLLFPRSVSASSSLPPSSSSFSSSFLLPSFPSFTFSGVQNINMNDPRALRSEDGDGILQIDSVGVGTSRKTSEFGGGKMGS</sequence>
<evidence type="ECO:0000313" key="3">
    <source>
        <dbReference type="Proteomes" id="UP000053477"/>
    </source>
</evidence>
<name>A0A0H2R8S3_9AGAM</name>
<dbReference type="Proteomes" id="UP000053477">
    <property type="component" value="Unassembled WGS sequence"/>
</dbReference>
<keyword evidence="3" id="KW-1185">Reference proteome</keyword>
<dbReference type="AlphaFoldDB" id="A0A0H2R8S3"/>
<evidence type="ECO:0000313" key="2">
    <source>
        <dbReference type="EMBL" id="KLO08255.1"/>
    </source>
</evidence>
<gene>
    <name evidence="2" type="ORF">SCHPADRAFT_931912</name>
</gene>
<protein>
    <submittedName>
        <fullName evidence="2">Uncharacterized protein</fullName>
    </submittedName>
</protein>
<reference evidence="2 3" key="1">
    <citation type="submission" date="2015-04" db="EMBL/GenBank/DDBJ databases">
        <title>Complete genome sequence of Schizopora paradoxa KUC8140, a cosmopolitan wood degrader in East Asia.</title>
        <authorList>
            <consortium name="DOE Joint Genome Institute"/>
            <person name="Min B."/>
            <person name="Park H."/>
            <person name="Jang Y."/>
            <person name="Kim J.-J."/>
            <person name="Kim K.H."/>
            <person name="Pangilinan J."/>
            <person name="Lipzen A."/>
            <person name="Riley R."/>
            <person name="Grigoriev I.V."/>
            <person name="Spatafora J.W."/>
            <person name="Choi I.-G."/>
        </authorList>
    </citation>
    <scope>NUCLEOTIDE SEQUENCE [LARGE SCALE GENOMIC DNA]</scope>
    <source>
        <strain evidence="2 3">KUC8140</strain>
    </source>
</reference>
<organism evidence="2 3">
    <name type="scientific">Schizopora paradoxa</name>
    <dbReference type="NCBI Taxonomy" id="27342"/>
    <lineage>
        <taxon>Eukaryota</taxon>
        <taxon>Fungi</taxon>
        <taxon>Dikarya</taxon>
        <taxon>Basidiomycota</taxon>
        <taxon>Agaricomycotina</taxon>
        <taxon>Agaricomycetes</taxon>
        <taxon>Hymenochaetales</taxon>
        <taxon>Schizoporaceae</taxon>
        <taxon>Schizopora</taxon>
    </lineage>
</organism>
<dbReference type="EMBL" id="KQ086099">
    <property type="protein sequence ID" value="KLO08255.1"/>
    <property type="molecule type" value="Genomic_DNA"/>
</dbReference>
<dbReference type="InParanoid" id="A0A0H2R8S3"/>